<evidence type="ECO:0000313" key="3">
    <source>
        <dbReference type="Proteomes" id="UP001230915"/>
    </source>
</evidence>
<evidence type="ECO:0000256" key="1">
    <source>
        <dbReference type="SAM" id="Phobius"/>
    </source>
</evidence>
<keyword evidence="3" id="KW-1185">Reference proteome</keyword>
<keyword evidence="1" id="KW-1133">Transmembrane helix</keyword>
<organism evidence="2 3">
    <name type="scientific">Mesonia profundi</name>
    <dbReference type="NCBI Taxonomy" id="3070998"/>
    <lineage>
        <taxon>Bacteria</taxon>
        <taxon>Pseudomonadati</taxon>
        <taxon>Bacteroidota</taxon>
        <taxon>Flavobacteriia</taxon>
        <taxon>Flavobacteriales</taxon>
        <taxon>Flavobacteriaceae</taxon>
        <taxon>Mesonia</taxon>
    </lineage>
</organism>
<name>A0ABU1A178_9FLAO</name>
<protein>
    <submittedName>
        <fullName evidence="2">Uncharacterized protein</fullName>
    </submittedName>
</protein>
<dbReference type="EMBL" id="JAVHUL010000006">
    <property type="protein sequence ID" value="MDQ7916629.1"/>
    <property type="molecule type" value="Genomic_DNA"/>
</dbReference>
<accession>A0ABU1A178</accession>
<comment type="caution">
    <text evidence="2">The sequence shown here is derived from an EMBL/GenBank/DDBJ whole genome shotgun (WGS) entry which is preliminary data.</text>
</comment>
<keyword evidence="1" id="KW-0472">Membrane</keyword>
<feature type="transmembrane region" description="Helical" evidence="1">
    <location>
        <begin position="6"/>
        <end position="25"/>
    </location>
</feature>
<dbReference type="RefSeq" id="WP_308863280.1">
    <property type="nucleotide sequence ID" value="NZ_JAVHUL010000006.1"/>
</dbReference>
<reference evidence="2 3" key="1">
    <citation type="submission" date="2023-08" db="EMBL/GenBank/DDBJ databases">
        <title>Mesonia sp. MT50, isolated from deep-sea sediment of the Mariana Trench.</title>
        <authorList>
            <person name="Fu H."/>
        </authorList>
    </citation>
    <scope>NUCLEOTIDE SEQUENCE [LARGE SCALE GENOMIC DNA]</scope>
    <source>
        <strain evidence="2 3">MT50</strain>
    </source>
</reference>
<gene>
    <name evidence="2" type="ORF">RBU60_03505</name>
</gene>
<keyword evidence="1" id="KW-0812">Transmembrane</keyword>
<dbReference type="Proteomes" id="UP001230915">
    <property type="component" value="Unassembled WGS sequence"/>
</dbReference>
<proteinExistence type="predicted"/>
<evidence type="ECO:0000313" key="2">
    <source>
        <dbReference type="EMBL" id="MDQ7916629.1"/>
    </source>
</evidence>
<sequence>MDIQSIELGMLFLILFTAPVAYAVMGKSRRKKASLKNIKEKAATHQINLKEIDLFSNAFIGIDEEHAQLVYGHLESLDKKIHILNLKNYSVELLEKRKKDKSIERIALVFKSPKETHQFDLYLEEEDTETSAVEQLELAQKWQAKLS</sequence>